<name>A0AAD9A6J7_9PEZI</name>
<evidence type="ECO:0000256" key="1">
    <source>
        <dbReference type="SAM" id="SignalP"/>
    </source>
</evidence>
<accession>A0AAD9A6J7</accession>
<proteinExistence type="predicted"/>
<sequence>MVPTLFLLLVVDATVSTMSCQKSTLAGNLLRPSRTGKRHSSADVKVPSSFPICSPSNVALACAMAFLQNVTSPYRFSRYGQVSIAARLLVGPKPLEEPTIPALTGSISGIASKIDGQQVQSKHLGILRSRNVADRPTAPFSSSLLTINGTPISPAAVPTPNFLGVMSPASRTFRFLAKATHCSPREQCLFARNAPLILRTHHITIAL</sequence>
<organism evidence="2 3">
    <name type="scientific">Colletotrichum chrysophilum</name>
    <dbReference type="NCBI Taxonomy" id="1836956"/>
    <lineage>
        <taxon>Eukaryota</taxon>
        <taxon>Fungi</taxon>
        <taxon>Dikarya</taxon>
        <taxon>Ascomycota</taxon>
        <taxon>Pezizomycotina</taxon>
        <taxon>Sordariomycetes</taxon>
        <taxon>Hypocreomycetidae</taxon>
        <taxon>Glomerellales</taxon>
        <taxon>Glomerellaceae</taxon>
        <taxon>Colletotrichum</taxon>
        <taxon>Colletotrichum gloeosporioides species complex</taxon>
    </lineage>
</organism>
<evidence type="ECO:0000313" key="3">
    <source>
        <dbReference type="Proteomes" id="UP001243330"/>
    </source>
</evidence>
<gene>
    <name evidence="2" type="ORF">CCHR01_15494</name>
</gene>
<protein>
    <recommendedName>
        <fullName evidence="4">Secreted protein</fullName>
    </recommendedName>
</protein>
<feature type="chain" id="PRO_5041973737" description="Secreted protein" evidence="1">
    <location>
        <begin position="21"/>
        <end position="207"/>
    </location>
</feature>
<dbReference type="AlphaFoldDB" id="A0AAD9A6J7"/>
<feature type="signal peptide" evidence="1">
    <location>
        <begin position="1"/>
        <end position="20"/>
    </location>
</feature>
<keyword evidence="3" id="KW-1185">Reference proteome</keyword>
<comment type="caution">
    <text evidence="2">The sequence shown here is derived from an EMBL/GenBank/DDBJ whole genome shotgun (WGS) entry which is preliminary data.</text>
</comment>
<dbReference type="EMBL" id="JAQOWY010000450">
    <property type="protein sequence ID" value="KAK1841880.1"/>
    <property type="molecule type" value="Genomic_DNA"/>
</dbReference>
<dbReference type="Proteomes" id="UP001243330">
    <property type="component" value="Unassembled WGS sequence"/>
</dbReference>
<evidence type="ECO:0008006" key="4">
    <source>
        <dbReference type="Google" id="ProtNLM"/>
    </source>
</evidence>
<keyword evidence="1" id="KW-0732">Signal</keyword>
<evidence type="ECO:0000313" key="2">
    <source>
        <dbReference type="EMBL" id="KAK1841880.1"/>
    </source>
</evidence>
<reference evidence="2" key="1">
    <citation type="submission" date="2023-01" db="EMBL/GenBank/DDBJ databases">
        <title>Colletotrichum chrysophilum M932 genome sequence.</title>
        <authorList>
            <person name="Baroncelli R."/>
        </authorList>
    </citation>
    <scope>NUCLEOTIDE SEQUENCE</scope>
    <source>
        <strain evidence="2">M932</strain>
    </source>
</reference>